<dbReference type="Gene3D" id="2.120.10.80">
    <property type="entry name" value="Kelch-type beta propeller"/>
    <property type="match status" value="2"/>
</dbReference>
<reference evidence="4" key="1">
    <citation type="journal article" date="2017" name="Nat. Commun.">
        <title>The North American bullfrog draft genome provides insight into hormonal regulation of long noncoding RNA.</title>
        <authorList>
            <person name="Hammond S.A."/>
            <person name="Warren R.L."/>
            <person name="Vandervalk B.P."/>
            <person name="Kucuk E."/>
            <person name="Khan H."/>
            <person name="Gibb E.A."/>
            <person name="Pandoh P."/>
            <person name="Kirk H."/>
            <person name="Zhao Y."/>
            <person name="Jones M."/>
            <person name="Mungall A.J."/>
            <person name="Coope R."/>
            <person name="Pleasance S."/>
            <person name="Moore R.A."/>
            <person name="Holt R.A."/>
            <person name="Round J.M."/>
            <person name="Ohora S."/>
            <person name="Walle B.V."/>
            <person name="Veldhoen N."/>
            <person name="Helbing C.C."/>
            <person name="Birol I."/>
        </authorList>
    </citation>
    <scope>NUCLEOTIDE SEQUENCE [LARGE SCALE GENOMIC DNA]</scope>
</reference>
<keyword evidence="4" id="KW-1185">Reference proteome</keyword>
<dbReference type="AlphaFoldDB" id="A0A2G9PPH1"/>
<dbReference type="PANTHER" id="PTHR24412">
    <property type="entry name" value="KELCH PROTEIN"/>
    <property type="match status" value="1"/>
</dbReference>
<keyword evidence="2" id="KW-0677">Repeat</keyword>
<dbReference type="InterPro" id="IPR015915">
    <property type="entry name" value="Kelch-typ_b-propeller"/>
</dbReference>
<evidence type="ECO:0000313" key="4">
    <source>
        <dbReference type="Proteomes" id="UP000228934"/>
    </source>
</evidence>
<dbReference type="InterPro" id="IPR006652">
    <property type="entry name" value="Kelch_1"/>
</dbReference>
<protein>
    <recommendedName>
        <fullName evidence="5">Gigaxonin</fullName>
    </recommendedName>
</protein>
<name>A0A2G9PPH1_AQUCT</name>
<accession>A0A2G9PPH1</accession>
<dbReference type="OrthoDB" id="45365at2759"/>
<evidence type="ECO:0000256" key="1">
    <source>
        <dbReference type="ARBA" id="ARBA00022441"/>
    </source>
</evidence>
<sequence length="304" mass="34388">MVIRTQMSEQPQCRERHSFGVVEIDGVVYVLGGEDGDRELISMESYDTCTKTWIKQQNMTMVRKREEKKKKPITGLCARDIGPEEKGGTSASSVPTITTCQCHLPMPKIYKCSAKLIKLIGCYATMKKKIYAMGGGSYGKLFESVECYDSKTQQWTAICPLKERRFGAVACGVGMELYVFGGVRSRENEQNSEMVACKSEFYHDDFKRWIYLNDQNLCIPTSSSFVYGAVPIGASIYVIGDLDTGTSYDYVREFKRSTGTWHHTKPLFPSDLRRTGCAALRIANCRLFRLQLQQGLFRIRVTPT</sequence>
<dbReference type="Pfam" id="PF01344">
    <property type="entry name" value="Kelch_1"/>
    <property type="match status" value="2"/>
</dbReference>
<evidence type="ECO:0008006" key="5">
    <source>
        <dbReference type="Google" id="ProtNLM"/>
    </source>
</evidence>
<keyword evidence="1" id="KW-0880">Kelch repeat</keyword>
<evidence type="ECO:0000256" key="2">
    <source>
        <dbReference type="ARBA" id="ARBA00022737"/>
    </source>
</evidence>
<dbReference type="SUPFAM" id="SSF117281">
    <property type="entry name" value="Kelch motif"/>
    <property type="match status" value="1"/>
</dbReference>
<gene>
    <name evidence="3" type="ORF">AB205_0005300</name>
</gene>
<dbReference type="EMBL" id="KV922575">
    <property type="protein sequence ID" value="PIO05245.1"/>
    <property type="molecule type" value="Genomic_DNA"/>
</dbReference>
<dbReference type="SMART" id="SM00612">
    <property type="entry name" value="Kelch"/>
    <property type="match status" value="2"/>
</dbReference>
<evidence type="ECO:0000313" key="3">
    <source>
        <dbReference type="EMBL" id="PIO05245.1"/>
    </source>
</evidence>
<dbReference type="Proteomes" id="UP000228934">
    <property type="component" value="Unassembled WGS sequence"/>
</dbReference>
<proteinExistence type="predicted"/>
<organism evidence="3 4">
    <name type="scientific">Aquarana catesbeiana</name>
    <name type="common">American bullfrog</name>
    <name type="synonym">Rana catesbeiana</name>
    <dbReference type="NCBI Taxonomy" id="8400"/>
    <lineage>
        <taxon>Eukaryota</taxon>
        <taxon>Metazoa</taxon>
        <taxon>Chordata</taxon>
        <taxon>Craniata</taxon>
        <taxon>Vertebrata</taxon>
        <taxon>Euteleostomi</taxon>
        <taxon>Amphibia</taxon>
        <taxon>Batrachia</taxon>
        <taxon>Anura</taxon>
        <taxon>Neobatrachia</taxon>
        <taxon>Ranoidea</taxon>
        <taxon>Ranidae</taxon>
        <taxon>Aquarana</taxon>
    </lineage>
</organism>